<feature type="coiled-coil region" evidence="1">
    <location>
        <begin position="129"/>
        <end position="163"/>
    </location>
</feature>
<keyword evidence="3" id="KW-1185">Reference proteome</keyword>
<proteinExistence type="predicted"/>
<organism evidence="2 3">
    <name type="scientific">candidate division MSBL1 archaeon SCGC-AAA259E17</name>
    <dbReference type="NCBI Taxonomy" id="1698263"/>
    <lineage>
        <taxon>Archaea</taxon>
        <taxon>Methanobacteriati</taxon>
        <taxon>Methanobacteriota</taxon>
        <taxon>candidate division MSBL1</taxon>
    </lineage>
</organism>
<reference evidence="2 3" key="1">
    <citation type="journal article" date="2016" name="Sci. Rep.">
        <title>Metabolic traits of an uncultured archaeal lineage -MSBL1- from brine pools of the Red Sea.</title>
        <authorList>
            <person name="Mwirichia R."/>
            <person name="Alam I."/>
            <person name="Rashid M."/>
            <person name="Vinu M."/>
            <person name="Ba-Alawi W."/>
            <person name="Anthony Kamau A."/>
            <person name="Kamanda Ngugi D."/>
            <person name="Goker M."/>
            <person name="Klenk H.P."/>
            <person name="Bajic V."/>
            <person name="Stingl U."/>
        </authorList>
    </citation>
    <scope>NUCLEOTIDE SEQUENCE [LARGE SCALE GENOMIC DNA]</scope>
    <source>
        <strain evidence="2">SCGC-AAA259E17</strain>
    </source>
</reference>
<evidence type="ECO:0000313" key="3">
    <source>
        <dbReference type="Proteomes" id="UP000070373"/>
    </source>
</evidence>
<evidence type="ECO:0000256" key="1">
    <source>
        <dbReference type="SAM" id="Coils"/>
    </source>
</evidence>
<name>A0A133UH88_9EURY</name>
<sequence>MKNENENPSWSEHAEETETAAEDIPAILRTLLIADDVVKLKTLKGDFTNEKASKLSHAIAVTIDGMVLTALKDKGLAEEMVSVITEYMRNGAGNPLPYHHLLHLLAYTYRLEIDEVTHEPSELFESYAWVKSEMDLDNVEEQRAELEEEVDDATEQFKIVREEGKDNQMFA</sequence>
<comment type="caution">
    <text evidence="2">The sequence shown here is derived from an EMBL/GenBank/DDBJ whole genome shotgun (WGS) entry which is preliminary data.</text>
</comment>
<dbReference type="AlphaFoldDB" id="A0A133UH88"/>
<keyword evidence="1" id="KW-0175">Coiled coil</keyword>
<dbReference type="EMBL" id="LHXN01000002">
    <property type="protein sequence ID" value="KXA93539.1"/>
    <property type="molecule type" value="Genomic_DNA"/>
</dbReference>
<gene>
    <name evidence="2" type="ORF">AKJ64_00285</name>
</gene>
<accession>A0A133UH88</accession>
<dbReference type="Proteomes" id="UP000070373">
    <property type="component" value="Unassembled WGS sequence"/>
</dbReference>
<evidence type="ECO:0000313" key="2">
    <source>
        <dbReference type="EMBL" id="KXA93539.1"/>
    </source>
</evidence>
<protein>
    <submittedName>
        <fullName evidence="2">Uncharacterized protein</fullName>
    </submittedName>
</protein>